<evidence type="ECO:0000313" key="8">
    <source>
        <dbReference type="EMBL" id="OJJ07341.1"/>
    </source>
</evidence>
<dbReference type="GO" id="GO:0008270">
    <property type="term" value="F:zinc ion binding"/>
    <property type="evidence" value="ECO:0007669"/>
    <property type="project" value="InterPro"/>
</dbReference>
<dbReference type="EMBL" id="KV878137">
    <property type="protein sequence ID" value="OJJ07341.1"/>
    <property type="molecule type" value="Genomic_DNA"/>
</dbReference>
<dbReference type="PROSITE" id="PS00463">
    <property type="entry name" value="ZN2_CY6_FUNGAL_1"/>
    <property type="match status" value="1"/>
</dbReference>
<evidence type="ECO:0000256" key="5">
    <source>
        <dbReference type="ARBA" id="ARBA00023242"/>
    </source>
</evidence>
<accession>A0A1L9Q0Q0</accession>
<dbReference type="RefSeq" id="XP_040673103.1">
    <property type="nucleotide sequence ID" value="XM_040808799.1"/>
</dbReference>
<dbReference type="GO" id="GO:0006351">
    <property type="term" value="P:DNA-templated transcription"/>
    <property type="evidence" value="ECO:0007669"/>
    <property type="project" value="InterPro"/>
</dbReference>
<dbReference type="Proteomes" id="UP000184073">
    <property type="component" value="Unassembled WGS sequence"/>
</dbReference>
<dbReference type="AlphaFoldDB" id="A0A1L9Q0Q0"/>
<keyword evidence="4" id="KW-0804">Transcription</keyword>
<dbReference type="Pfam" id="PF00172">
    <property type="entry name" value="Zn_clus"/>
    <property type="match status" value="1"/>
</dbReference>
<keyword evidence="9" id="KW-1185">Reference proteome</keyword>
<evidence type="ECO:0000256" key="1">
    <source>
        <dbReference type="ARBA" id="ARBA00022723"/>
    </source>
</evidence>
<name>A0A1L9Q0Q0_ASPVE</name>
<dbReference type="GO" id="GO:0003677">
    <property type="term" value="F:DNA binding"/>
    <property type="evidence" value="ECO:0007669"/>
    <property type="project" value="UniProtKB-KW"/>
</dbReference>
<dbReference type="InterPro" id="IPR001138">
    <property type="entry name" value="Zn2Cys6_DnaBD"/>
</dbReference>
<keyword evidence="2" id="KW-0805">Transcription regulation</keyword>
<evidence type="ECO:0000256" key="4">
    <source>
        <dbReference type="ARBA" id="ARBA00023163"/>
    </source>
</evidence>
<keyword evidence="1" id="KW-0479">Metal-binding</keyword>
<sequence length="655" mass="74489">MTSHPSEELGPDHRNEPPEGKKRRHDVARQACERCRVKKTRCDEQFPCGLCRGLGVECVYSYRKQTRSEISSNALLRMLGRLECKLDNISAKTATGYSPHAGNMPLPGTPWTADNPPPPTYVSPPSHDVVESAPSFPASAVVPWSAHQVILWKPILPMLPDAIKAIVNEHGVDYSTTLEMRRPRLSMGLRPGSRSETDLLGNLSVSMVKELCESYFSTFHLTYPMMDRTFFLRHTLSAAIKGEFGYDIESCVVLAVMALGCWSKRALGEFHEYRTQGHRKLSGSDMDYEYMGPGAEAGIPGLAFFNESRKRIGWLINDNDMQSCQYYLLSSMFYAQLVRPVDWWTMANRASTCCRMFWENVPTPCDEWVVDMWSRLFWNAVMFDAILAQELKLPGGQLDELSQRVPLPTFVKIKQPAFLPMESDAEEDDSFFHYHFLAQVAHRILLTRTKSSIFFTSTLSLSICLCLCVGSDVTGEYSSQSVEEELYQQLERWRNQLPTGLQFDDDHLAPLPDSPSEILVVSWLRFRYIIAKFHFGRPLLHKVISRPEDATDAELRKCAEVFDQIFQWEPIIRVIAVMPSCMPLKFQISSQLFGHIILVWCFRHCGDPRVPQVVPSRYRSWCNFALGFLQETAYSGPTLAKDAEIATILCQDLIA</sequence>
<feature type="compositionally biased region" description="Basic and acidic residues" evidence="6">
    <location>
        <begin position="1"/>
        <end position="20"/>
    </location>
</feature>
<evidence type="ECO:0000313" key="9">
    <source>
        <dbReference type="Proteomes" id="UP000184073"/>
    </source>
</evidence>
<dbReference type="GeneID" id="63724310"/>
<gene>
    <name evidence="8" type="ORF">ASPVEDRAFT_177888</name>
</gene>
<evidence type="ECO:0000256" key="3">
    <source>
        <dbReference type="ARBA" id="ARBA00023125"/>
    </source>
</evidence>
<dbReference type="OrthoDB" id="6133115at2759"/>
<dbReference type="SMART" id="SM00066">
    <property type="entry name" value="GAL4"/>
    <property type="match status" value="1"/>
</dbReference>
<keyword evidence="5" id="KW-0539">Nucleus</keyword>
<evidence type="ECO:0000256" key="2">
    <source>
        <dbReference type="ARBA" id="ARBA00023015"/>
    </source>
</evidence>
<keyword evidence="3" id="KW-0238">DNA-binding</keyword>
<dbReference type="PROSITE" id="PS50048">
    <property type="entry name" value="ZN2_CY6_FUNGAL_2"/>
    <property type="match status" value="1"/>
</dbReference>
<protein>
    <recommendedName>
        <fullName evidence="7">Zn(2)-C6 fungal-type domain-containing protein</fullName>
    </recommendedName>
</protein>
<dbReference type="InterPro" id="IPR036864">
    <property type="entry name" value="Zn2-C6_fun-type_DNA-bd_sf"/>
</dbReference>
<evidence type="ECO:0000259" key="7">
    <source>
        <dbReference type="PROSITE" id="PS50048"/>
    </source>
</evidence>
<dbReference type="GO" id="GO:0000981">
    <property type="term" value="F:DNA-binding transcription factor activity, RNA polymerase II-specific"/>
    <property type="evidence" value="ECO:0007669"/>
    <property type="project" value="InterPro"/>
</dbReference>
<dbReference type="InterPro" id="IPR053181">
    <property type="entry name" value="EcdB-like_regulator"/>
</dbReference>
<dbReference type="CDD" id="cd00067">
    <property type="entry name" value="GAL4"/>
    <property type="match status" value="1"/>
</dbReference>
<reference evidence="9" key="1">
    <citation type="journal article" date="2017" name="Genome Biol.">
        <title>Comparative genomics reveals high biological diversity and specific adaptations in the industrially and medically important fungal genus Aspergillus.</title>
        <authorList>
            <person name="de Vries R.P."/>
            <person name="Riley R."/>
            <person name="Wiebenga A."/>
            <person name="Aguilar-Osorio G."/>
            <person name="Amillis S."/>
            <person name="Uchima C.A."/>
            <person name="Anderluh G."/>
            <person name="Asadollahi M."/>
            <person name="Askin M."/>
            <person name="Barry K."/>
            <person name="Battaglia E."/>
            <person name="Bayram O."/>
            <person name="Benocci T."/>
            <person name="Braus-Stromeyer S.A."/>
            <person name="Caldana C."/>
            <person name="Canovas D."/>
            <person name="Cerqueira G.C."/>
            <person name="Chen F."/>
            <person name="Chen W."/>
            <person name="Choi C."/>
            <person name="Clum A."/>
            <person name="Dos Santos R.A."/>
            <person name="Damasio A.R."/>
            <person name="Diallinas G."/>
            <person name="Emri T."/>
            <person name="Fekete E."/>
            <person name="Flipphi M."/>
            <person name="Freyberg S."/>
            <person name="Gallo A."/>
            <person name="Gournas C."/>
            <person name="Habgood R."/>
            <person name="Hainaut M."/>
            <person name="Harispe M.L."/>
            <person name="Henrissat B."/>
            <person name="Hilden K.S."/>
            <person name="Hope R."/>
            <person name="Hossain A."/>
            <person name="Karabika E."/>
            <person name="Karaffa L."/>
            <person name="Karanyi Z."/>
            <person name="Krasevec N."/>
            <person name="Kuo A."/>
            <person name="Kusch H."/>
            <person name="LaButti K."/>
            <person name="Lagendijk E.L."/>
            <person name="Lapidus A."/>
            <person name="Levasseur A."/>
            <person name="Lindquist E."/>
            <person name="Lipzen A."/>
            <person name="Logrieco A.F."/>
            <person name="MacCabe A."/>
            <person name="Maekelae M.R."/>
            <person name="Malavazi I."/>
            <person name="Melin P."/>
            <person name="Meyer V."/>
            <person name="Mielnichuk N."/>
            <person name="Miskei M."/>
            <person name="Molnar A.P."/>
            <person name="Mule G."/>
            <person name="Ngan C.Y."/>
            <person name="Orejas M."/>
            <person name="Orosz E."/>
            <person name="Ouedraogo J.P."/>
            <person name="Overkamp K.M."/>
            <person name="Park H.-S."/>
            <person name="Perrone G."/>
            <person name="Piumi F."/>
            <person name="Punt P.J."/>
            <person name="Ram A.F."/>
            <person name="Ramon A."/>
            <person name="Rauscher S."/>
            <person name="Record E."/>
            <person name="Riano-Pachon D.M."/>
            <person name="Robert V."/>
            <person name="Roehrig J."/>
            <person name="Ruller R."/>
            <person name="Salamov A."/>
            <person name="Salih N.S."/>
            <person name="Samson R.A."/>
            <person name="Sandor E."/>
            <person name="Sanguinetti M."/>
            <person name="Schuetze T."/>
            <person name="Sepcic K."/>
            <person name="Shelest E."/>
            <person name="Sherlock G."/>
            <person name="Sophianopoulou V."/>
            <person name="Squina F.M."/>
            <person name="Sun H."/>
            <person name="Susca A."/>
            <person name="Todd R.B."/>
            <person name="Tsang A."/>
            <person name="Unkles S.E."/>
            <person name="van de Wiele N."/>
            <person name="van Rossen-Uffink D."/>
            <person name="Oliveira J.V."/>
            <person name="Vesth T.C."/>
            <person name="Visser J."/>
            <person name="Yu J.-H."/>
            <person name="Zhou M."/>
            <person name="Andersen M.R."/>
            <person name="Archer D.B."/>
            <person name="Baker S.E."/>
            <person name="Benoit I."/>
            <person name="Brakhage A.A."/>
            <person name="Braus G.H."/>
            <person name="Fischer R."/>
            <person name="Frisvad J.C."/>
            <person name="Goldman G.H."/>
            <person name="Houbraken J."/>
            <person name="Oakley B."/>
            <person name="Pocsi I."/>
            <person name="Scazzocchio C."/>
            <person name="Seiboth B."/>
            <person name="vanKuyk P.A."/>
            <person name="Wortman J."/>
            <person name="Dyer P.S."/>
            <person name="Grigoriev I.V."/>
        </authorList>
    </citation>
    <scope>NUCLEOTIDE SEQUENCE [LARGE SCALE GENOMIC DNA]</scope>
    <source>
        <strain evidence="9">CBS 583.65</strain>
    </source>
</reference>
<dbReference type="Pfam" id="PF04082">
    <property type="entry name" value="Fungal_trans"/>
    <property type="match status" value="1"/>
</dbReference>
<feature type="region of interest" description="Disordered" evidence="6">
    <location>
        <begin position="1"/>
        <end position="26"/>
    </location>
</feature>
<dbReference type="VEuPathDB" id="FungiDB:ASPVEDRAFT_177888"/>
<dbReference type="InterPro" id="IPR007219">
    <property type="entry name" value="XnlR_reg_dom"/>
</dbReference>
<proteinExistence type="predicted"/>
<dbReference type="SUPFAM" id="SSF57701">
    <property type="entry name" value="Zn2/Cys6 DNA-binding domain"/>
    <property type="match status" value="1"/>
</dbReference>
<feature type="domain" description="Zn(2)-C6 fungal-type" evidence="7">
    <location>
        <begin position="31"/>
        <end position="60"/>
    </location>
</feature>
<evidence type="ECO:0000256" key="6">
    <source>
        <dbReference type="SAM" id="MobiDB-lite"/>
    </source>
</evidence>
<dbReference type="Gene3D" id="4.10.240.10">
    <property type="entry name" value="Zn(2)-C6 fungal-type DNA-binding domain"/>
    <property type="match status" value="1"/>
</dbReference>
<organism evidence="8 9">
    <name type="scientific">Aspergillus versicolor CBS 583.65</name>
    <dbReference type="NCBI Taxonomy" id="1036611"/>
    <lineage>
        <taxon>Eukaryota</taxon>
        <taxon>Fungi</taxon>
        <taxon>Dikarya</taxon>
        <taxon>Ascomycota</taxon>
        <taxon>Pezizomycotina</taxon>
        <taxon>Eurotiomycetes</taxon>
        <taxon>Eurotiomycetidae</taxon>
        <taxon>Eurotiales</taxon>
        <taxon>Aspergillaceae</taxon>
        <taxon>Aspergillus</taxon>
        <taxon>Aspergillus subgen. Nidulantes</taxon>
    </lineage>
</organism>
<dbReference type="PANTHER" id="PTHR47785:SF6">
    <property type="entry name" value="ZN(II)2CYS6 TRANSCRIPTION FACTOR (EUROFUNG)"/>
    <property type="match status" value="1"/>
</dbReference>
<dbReference type="PANTHER" id="PTHR47785">
    <property type="entry name" value="ZN(II)2CYS6 TRANSCRIPTION FACTOR (EUROFUNG)-RELATED-RELATED"/>
    <property type="match status" value="1"/>
</dbReference>
<dbReference type="CDD" id="cd12148">
    <property type="entry name" value="fungal_TF_MHR"/>
    <property type="match status" value="1"/>
</dbReference>